<feature type="region of interest" description="Disordered" evidence="1">
    <location>
        <begin position="762"/>
        <end position="782"/>
    </location>
</feature>
<dbReference type="Pfam" id="PF00564">
    <property type="entry name" value="PB1"/>
    <property type="match status" value="1"/>
</dbReference>
<feature type="region of interest" description="Disordered" evidence="1">
    <location>
        <begin position="204"/>
        <end position="273"/>
    </location>
</feature>
<dbReference type="InterPro" id="IPR053793">
    <property type="entry name" value="PB1-like"/>
</dbReference>
<evidence type="ECO:0000259" key="2">
    <source>
        <dbReference type="PROSITE" id="PS51745"/>
    </source>
</evidence>
<feature type="domain" description="PB1" evidence="2">
    <location>
        <begin position="3"/>
        <end position="89"/>
    </location>
</feature>
<feature type="compositionally biased region" description="Polar residues" evidence="1">
    <location>
        <begin position="152"/>
        <end position="164"/>
    </location>
</feature>
<feature type="compositionally biased region" description="Polar residues" evidence="1">
    <location>
        <begin position="763"/>
        <end position="773"/>
    </location>
</feature>
<sequence length="782" mass="85001">MPPINFKLNRNGQIRLVIFPETPTWGELAHKLEALYGIAADNVGILYIDNDNDEITASSDGELQDYFQTTHQAGQPVKFKVLDLSSPHPDNDPGNTNPSGQGEMDSPESDWQALGSFNVAEFVQGLSDGPHAFVEILDSDVSGFAKERPDTTETGSEDTQSTVQPPYIDKGKRKASSSSLAAASVTSVIDEDFARKYPIHVVDHNSAKSPKAPSVPNIEAATPSKNPFLDEGTPKPQGAKPLHDDEKPTAPQADETEDPPLLPLETPTSSNASASLSHDIAALLTTFTGVISSHPELSEGIRNVVRNASSGAYWHAHRAALSQAANDLQQTGAQIEEEAARRVSEALGSIFRTLSLAEGTSATAPAPSTQSPSQQGANSQQSASIPSSNLRQTFGPWFQPTFNPRGSFARRSTTGLDGWNYFPNAPWTSVMPNHPAGGSHIPPSVPPPPNAPFMHRAPFHPPPPPPPPVIPPPMFNVPFHRGFPPPLHHQPPPAPPSVVPVPIVPVVPSEPVTSGDPDQRSTLSPTAQRANMLASSPQAVTTDVHDTGDAVHSKDGNEVTYEIFSVDASGQPVASTSTNIPSKSDIKHNKHQELRDRVEEAKRQYKAQKEAYRKEREARKKERDNQLGAHTGTQERGTSLRDYTRIRVPENDAERWNPANSTRDDTSSWVRYPQMELSSTPRRHHTHLGHGSSSRRSDKKPEDLTVRAQARIAKRLLDMGFSEHSHPELPEKIKKQMPSNRVLSKEEEDDIVTNLLEEILAQGSKSPVASGQNKEGAASFEL</sequence>
<dbReference type="Proteomes" id="UP000521872">
    <property type="component" value="Unassembled WGS sequence"/>
</dbReference>
<feature type="region of interest" description="Disordered" evidence="1">
    <location>
        <begin position="82"/>
        <end position="110"/>
    </location>
</feature>
<dbReference type="Gene3D" id="3.10.20.90">
    <property type="entry name" value="Phosphatidylinositol 3-kinase Catalytic Subunit, Chain A, domain 1"/>
    <property type="match status" value="1"/>
</dbReference>
<comment type="caution">
    <text evidence="3">The sequence shown here is derived from an EMBL/GenBank/DDBJ whole genome shotgun (WGS) entry which is preliminary data.</text>
</comment>
<feature type="compositionally biased region" description="Polar residues" evidence="1">
    <location>
        <begin position="359"/>
        <end position="369"/>
    </location>
</feature>
<reference evidence="3 4" key="1">
    <citation type="submission" date="2019-12" db="EMBL/GenBank/DDBJ databases">
        <authorList>
            <person name="Floudas D."/>
            <person name="Bentzer J."/>
            <person name="Ahren D."/>
            <person name="Johansson T."/>
            <person name="Persson P."/>
            <person name="Tunlid A."/>
        </authorList>
    </citation>
    <scope>NUCLEOTIDE SEQUENCE [LARGE SCALE GENOMIC DNA]</scope>
    <source>
        <strain evidence="3 4">CBS 102.39</strain>
    </source>
</reference>
<dbReference type="InterPro" id="IPR000270">
    <property type="entry name" value="PB1_dom"/>
</dbReference>
<dbReference type="AlphaFoldDB" id="A0A8H4R7I8"/>
<protein>
    <recommendedName>
        <fullName evidence="2">PB1 domain-containing protein</fullName>
    </recommendedName>
</protein>
<organism evidence="3 4">
    <name type="scientific">Agrocybe pediades</name>
    <dbReference type="NCBI Taxonomy" id="84607"/>
    <lineage>
        <taxon>Eukaryota</taxon>
        <taxon>Fungi</taxon>
        <taxon>Dikarya</taxon>
        <taxon>Basidiomycota</taxon>
        <taxon>Agaricomycotina</taxon>
        <taxon>Agaricomycetes</taxon>
        <taxon>Agaricomycetidae</taxon>
        <taxon>Agaricales</taxon>
        <taxon>Agaricineae</taxon>
        <taxon>Strophariaceae</taxon>
        <taxon>Agrocybe</taxon>
    </lineage>
</organism>
<dbReference type="EMBL" id="JAACJL010000001">
    <property type="protein sequence ID" value="KAF4623808.1"/>
    <property type="molecule type" value="Genomic_DNA"/>
</dbReference>
<feature type="compositionally biased region" description="Basic and acidic residues" evidence="1">
    <location>
        <begin position="638"/>
        <end position="655"/>
    </location>
</feature>
<feature type="region of interest" description="Disordered" evidence="1">
    <location>
        <begin position="534"/>
        <end position="555"/>
    </location>
</feature>
<keyword evidence="4" id="KW-1185">Reference proteome</keyword>
<accession>A0A8H4R7I8</accession>
<evidence type="ECO:0000313" key="4">
    <source>
        <dbReference type="Proteomes" id="UP000521872"/>
    </source>
</evidence>
<name>A0A8H4R7I8_9AGAR</name>
<dbReference type="SMART" id="SM00666">
    <property type="entry name" value="PB1"/>
    <property type="match status" value="1"/>
</dbReference>
<dbReference type="PROSITE" id="PS51745">
    <property type="entry name" value="PB1"/>
    <property type="match status" value="1"/>
</dbReference>
<proteinExistence type="predicted"/>
<feature type="compositionally biased region" description="Low complexity" evidence="1">
    <location>
        <begin position="370"/>
        <end position="384"/>
    </location>
</feature>
<evidence type="ECO:0000256" key="1">
    <source>
        <dbReference type="SAM" id="MobiDB-lite"/>
    </source>
</evidence>
<feature type="compositionally biased region" description="Basic and acidic residues" evidence="1">
    <location>
        <begin position="584"/>
        <end position="625"/>
    </location>
</feature>
<feature type="region of interest" description="Disordered" evidence="1">
    <location>
        <begin position="359"/>
        <end position="393"/>
    </location>
</feature>
<feature type="compositionally biased region" description="Basic and acidic residues" evidence="1">
    <location>
        <begin position="724"/>
        <end position="734"/>
    </location>
</feature>
<feature type="compositionally biased region" description="Polar residues" evidence="1">
    <location>
        <begin position="572"/>
        <end position="582"/>
    </location>
</feature>
<dbReference type="SUPFAM" id="SSF54277">
    <property type="entry name" value="CAD &amp; PB1 domains"/>
    <property type="match status" value="1"/>
</dbReference>
<feature type="compositionally biased region" description="Basic and acidic residues" evidence="1">
    <location>
        <begin position="543"/>
        <end position="555"/>
    </location>
</feature>
<feature type="region of interest" description="Disordered" evidence="1">
    <location>
        <begin position="724"/>
        <end position="745"/>
    </location>
</feature>
<gene>
    <name evidence="3" type="ORF">D9613_002245</name>
</gene>
<feature type="region of interest" description="Disordered" evidence="1">
    <location>
        <begin position="145"/>
        <end position="184"/>
    </location>
</feature>
<evidence type="ECO:0000313" key="3">
    <source>
        <dbReference type="EMBL" id="KAF4623808.1"/>
    </source>
</evidence>
<feature type="region of interest" description="Disordered" evidence="1">
    <location>
        <begin position="571"/>
        <end position="703"/>
    </location>
</feature>